<evidence type="ECO:0000313" key="1">
    <source>
        <dbReference type="EMBL" id="KAF0932169.1"/>
    </source>
</evidence>
<reference evidence="1 2" key="1">
    <citation type="submission" date="2019-11" db="EMBL/GenBank/DDBJ databases">
        <title>Whole genome sequence of Oryza granulata.</title>
        <authorList>
            <person name="Li W."/>
        </authorList>
    </citation>
    <scope>NUCLEOTIDE SEQUENCE [LARGE SCALE GENOMIC DNA]</scope>
    <source>
        <strain evidence="2">cv. Menghai</strain>
        <tissue evidence="1">Leaf</tissue>
    </source>
</reference>
<gene>
    <name evidence="1" type="ORF">E2562_008700</name>
</gene>
<proteinExistence type="predicted"/>
<dbReference type="Proteomes" id="UP000479710">
    <property type="component" value="Unassembled WGS sequence"/>
</dbReference>
<protein>
    <submittedName>
        <fullName evidence="1">Uncharacterized protein</fullName>
    </submittedName>
</protein>
<comment type="caution">
    <text evidence="1">The sequence shown here is derived from an EMBL/GenBank/DDBJ whole genome shotgun (WGS) entry which is preliminary data.</text>
</comment>
<evidence type="ECO:0000313" key="2">
    <source>
        <dbReference type="Proteomes" id="UP000479710"/>
    </source>
</evidence>
<accession>A0A6G1F5Q6</accession>
<organism evidence="1 2">
    <name type="scientific">Oryza meyeriana var. granulata</name>
    <dbReference type="NCBI Taxonomy" id="110450"/>
    <lineage>
        <taxon>Eukaryota</taxon>
        <taxon>Viridiplantae</taxon>
        <taxon>Streptophyta</taxon>
        <taxon>Embryophyta</taxon>
        <taxon>Tracheophyta</taxon>
        <taxon>Spermatophyta</taxon>
        <taxon>Magnoliopsida</taxon>
        <taxon>Liliopsida</taxon>
        <taxon>Poales</taxon>
        <taxon>Poaceae</taxon>
        <taxon>BOP clade</taxon>
        <taxon>Oryzoideae</taxon>
        <taxon>Oryzeae</taxon>
        <taxon>Oryzinae</taxon>
        <taxon>Oryza</taxon>
        <taxon>Oryza meyeriana</taxon>
    </lineage>
</organism>
<keyword evidence="2" id="KW-1185">Reference proteome</keyword>
<dbReference type="AlphaFoldDB" id="A0A6G1F5Q6"/>
<dbReference type="EMBL" id="SPHZ02000001">
    <property type="protein sequence ID" value="KAF0932169.1"/>
    <property type="molecule type" value="Genomic_DNA"/>
</dbReference>
<sequence length="83" mass="8269">MAYDGGEAVSGGVGNQGPPYGYDAANGVGTPGGQEELVMLDMVVGGGGTRVVACGQERLGEVEEERGIVGAVTIDLLDFGAPK</sequence>
<name>A0A6G1F5Q6_9ORYZ</name>